<keyword evidence="14 17" id="KW-0676">Redox-active center</keyword>
<evidence type="ECO:0000256" key="4">
    <source>
        <dbReference type="ARBA" id="ARBA00012622"/>
    </source>
</evidence>
<comment type="pathway">
    <text evidence="2 17">tRNA modification; tRNA-queuosine biosynthesis.</text>
</comment>
<evidence type="ECO:0000256" key="3">
    <source>
        <dbReference type="ARBA" id="ARBA00008207"/>
    </source>
</evidence>
<proteinExistence type="inferred from homology"/>
<evidence type="ECO:0000256" key="7">
    <source>
        <dbReference type="ARBA" id="ARBA00022694"/>
    </source>
</evidence>
<dbReference type="PANTHER" id="PTHR36701">
    <property type="entry name" value="EPOXYQUEUOSINE REDUCTASE QUEH"/>
    <property type="match status" value="1"/>
</dbReference>
<keyword evidence="9 17" id="KW-0671">Queuosine biosynthesis</keyword>
<evidence type="ECO:0000256" key="5">
    <source>
        <dbReference type="ARBA" id="ARBA00016895"/>
    </source>
</evidence>
<dbReference type="EC" id="1.17.99.6" evidence="4 17"/>
<dbReference type="EMBL" id="CP039381">
    <property type="protein sequence ID" value="QCT07324.1"/>
    <property type="molecule type" value="Genomic_DNA"/>
</dbReference>
<evidence type="ECO:0000256" key="12">
    <source>
        <dbReference type="ARBA" id="ARBA00023014"/>
    </source>
</evidence>
<feature type="binding site" evidence="17">
    <location>
        <position position="115"/>
    </location>
    <ligand>
        <name>[4Fe-4S] cluster</name>
        <dbReference type="ChEBI" id="CHEBI:49883"/>
    </ligand>
</feature>
<evidence type="ECO:0000256" key="13">
    <source>
        <dbReference type="ARBA" id="ARBA00023157"/>
    </source>
</evidence>
<keyword evidence="10 17" id="KW-0560">Oxidoreductase</keyword>
<dbReference type="GO" id="GO:0008616">
    <property type="term" value="P:tRNA queuosine(34) biosynthetic process"/>
    <property type="evidence" value="ECO:0007669"/>
    <property type="project" value="UniProtKB-UniRule"/>
</dbReference>
<evidence type="ECO:0000256" key="10">
    <source>
        <dbReference type="ARBA" id="ARBA00023002"/>
    </source>
</evidence>
<organism evidence="18 19">
    <name type="scientific">Ruminococcus bovis</name>
    <dbReference type="NCBI Taxonomy" id="2564099"/>
    <lineage>
        <taxon>Bacteria</taxon>
        <taxon>Bacillati</taxon>
        <taxon>Bacillota</taxon>
        <taxon>Clostridia</taxon>
        <taxon>Eubacteriales</taxon>
        <taxon>Oscillospiraceae</taxon>
        <taxon>Ruminococcus</taxon>
    </lineage>
</organism>
<dbReference type="PANTHER" id="PTHR36701:SF1">
    <property type="entry name" value="EPOXYQUEUOSINE REDUCTASE QUEH"/>
    <property type="match status" value="1"/>
</dbReference>
<comment type="similarity">
    <text evidence="3 17">Belongs to the QueH family.</text>
</comment>
<evidence type="ECO:0000256" key="1">
    <source>
        <dbReference type="ARBA" id="ARBA00002268"/>
    </source>
</evidence>
<keyword evidence="8 17" id="KW-0479">Metal-binding</keyword>
<dbReference type="RefSeq" id="WP_138157359.1">
    <property type="nucleotide sequence ID" value="NZ_CP039381.1"/>
</dbReference>
<feature type="binding site" evidence="17">
    <location>
        <position position="30"/>
    </location>
    <ligand>
        <name>[4Fe-4S] cluster</name>
        <dbReference type="ChEBI" id="CHEBI:49883"/>
    </ligand>
</feature>
<dbReference type="KEGG" id="ruj:E5Z56_08115"/>
<keyword evidence="11 17" id="KW-0408">Iron</keyword>
<evidence type="ECO:0000256" key="2">
    <source>
        <dbReference type="ARBA" id="ARBA00004691"/>
    </source>
</evidence>
<evidence type="ECO:0000256" key="16">
    <source>
        <dbReference type="ARBA" id="ARBA00047415"/>
    </source>
</evidence>
<dbReference type="Pfam" id="PF02677">
    <property type="entry name" value="QueH"/>
    <property type="match status" value="1"/>
</dbReference>
<evidence type="ECO:0000313" key="19">
    <source>
        <dbReference type="Proteomes" id="UP000301475"/>
    </source>
</evidence>
<evidence type="ECO:0000256" key="6">
    <source>
        <dbReference type="ARBA" id="ARBA00022485"/>
    </source>
</evidence>
<comment type="function">
    <text evidence="1 17">Catalyzes the conversion of epoxyqueuosine (oQ) to queuosine (Q), which is a hypermodified base found in the wobble positions of tRNA(Asp), tRNA(Asn), tRNA(His) and tRNA(Tyr).</text>
</comment>
<protein>
    <recommendedName>
        <fullName evidence="5 17">Epoxyqueuosine reductase QueH</fullName>
        <ecNumber evidence="4 17">1.17.99.6</ecNumber>
    </recommendedName>
    <alternativeName>
        <fullName evidence="15 17">Queuosine biosynthesis protein QueH</fullName>
    </alternativeName>
</protein>
<evidence type="ECO:0000256" key="14">
    <source>
        <dbReference type="ARBA" id="ARBA00023284"/>
    </source>
</evidence>
<keyword evidence="6 17" id="KW-0004">4Fe-4S</keyword>
<feature type="binding site" evidence="17">
    <location>
        <position position="31"/>
    </location>
    <ligand>
        <name>[4Fe-4S] cluster</name>
        <dbReference type="ChEBI" id="CHEBI:49883"/>
    </ligand>
</feature>
<gene>
    <name evidence="17" type="primary">queH</name>
    <name evidence="18" type="ORF">E5Z56_08115</name>
</gene>
<sequence>MKINYQKKLDRLIAYHQSKGEVPTLLLHSCCAPCSSYCIEYLSNYFKITVLYFNPNIGEKSEYLKRRDEQKKLISKMKTKYEVKFIDGDYNPQDFYDAVQGFENEPERGKRCAICFALRLNYTGKVAEQIGADYFATTLTLSPLKNAHLINEIGKNIKCKSQYLCTDFKKKEGYKRSIELSKEFELYRQNYCGCIFSKRNRK</sequence>
<dbReference type="InterPro" id="IPR003828">
    <property type="entry name" value="QueH"/>
</dbReference>
<dbReference type="Proteomes" id="UP000301475">
    <property type="component" value="Chromosome"/>
</dbReference>
<dbReference type="UniPathway" id="UPA00392"/>
<feature type="disulfide bond" description="Redox-active" evidence="17">
    <location>
        <begin position="192"/>
        <end position="194"/>
    </location>
</feature>
<keyword evidence="12 17" id="KW-0411">Iron-sulfur</keyword>
<dbReference type="HAMAP" id="MF_02089">
    <property type="entry name" value="QueH"/>
    <property type="match status" value="1"/>
</dbReference>
<keyword evidence="19" id="KW-1185">Reference proteome</keyword>
<evidence type="ECO:0000313" key="18">
    <source>
        <dbReference type="EMBL" id="QCT07324.1"/>
    </source>
</evidence>
<keyword evidence="13 17" id="KW-1015">Disulfide bond</keyword>
<reference evidence="18 19" key="1">
    <citation type="submission" date="2019-04" db="EMBL/GenBank/DDBJ databases">
        <authorList>
            <person name="Embree M."/>
            <person name="Gaffney J.R."/>
        </authorList>
    </citation>
    <scope>NUCLEOTIDE SEQUENCE [LARGE SCALE GENOMIC DNA]</scope>
    <source>
        <strain evidence="18 19">JE7A12</strain>
    </source>
</reference>
<accession>A0A4P8XXU1</accession>
<name>A0A4P8XXU1_9FIRM</name>
<keyword evidence="7 17" id="KW-0819">tRNA processing</keyword>
<evidence type="ECO:0000256" key="11">
    <source>
        <dbReference type="ARBA" id="ARBA00023004"/>
    </source>
</evidence>
<comment type="catalytic activity">
    <reaction evidence="16 17">
        <text>epoxyqueuosine(34) in tRNA + AH2 = queuosine(34) in tRNA + A + H2O</text>
        <dbReference type="Rhea" id="RHEA:32159"/>
        <dbReference type="Rhea" id="RHEA-COMP:18571"/>
        <dbReference type="Rhea" id="RHEA-COMP:18582"/>
        <dbReference type="ChEBI" id="CHEBI:13193"/>
        <dbReference type="ChEBI" id="CHEBI:15377"/>
        <dbReference type="ChEBI" id="CHEBI:17499"/>
        <dbReference type="ChEBI" id="CHEBI:194431"/>
        <dbReference type="ChEBI" id="CHEBI:194443"/>
        <dbReference type="EC" id="1.17.99.6"/>
    </reaction>
</comment>
<evidence type="ECO:0000256" key="17">
    <source>
        <dbReference type="HAMAP-Rule" id="MF_02089"/>
    </source>
</evidence>
<dbReference type="AlphaFoldDB" id="A0A4P8XXU1"/>
<evidence type="ECO:0000256" key="9">
    <source>
        <dbReference type="ARBA" id="ARBA00022785"/>
    </source>
</evidence>
<dbReference type="OrthoDB" id="9801033at2"/>
<evidence type="ECO:0000256" key="15">
    <source>
        <dbReference type="ARBA" id="ARBA00031446"/>
    </source>
</evidence>
<dbReference type="GO" id="GO:0051539">
    <property type="term" value="F:4 iron, 4 sulfur cluster binding"/>
    <property type="evidence" value="ECO:0007669"/>
    <property type="project" value="UniProtKB-UniRule"/>
</dbReference>
<feature type="binding site" evidence="17">
    <location>
        <position position="112"/>
    </location>
    <ligand>
        <name>[4Fe-4S] cluster</name>
        <dbReference type="ChEBI" id="CHEBI:49883"/>
    </ligand>
</feature>
<evidence type="ECO:0000256" key="8">
    <source>
        <dbReference type="ARBA" id="ARBA00022723"/>
    </source>
</evidence>
<dbReference type="GO" id="GO:0052693">
    <property type="term" value="F:epoxyqueuosine reductase activity"/>
    <property type="evidence" value="ECO:0007669"/>
    <property type="project" value="UniProtKB-UniRule"/>
</dbReference>
<dbReference type="GO" id="GO:0046872">
    <property type="term" value="F:metal ion binding"/>
    <property type="evidence" value="ECO:0007669"/>
    <property type="project" value="UniProtKB-KW"/>
</dbReference>